<dbReference type="EMBL" id="JACGXL010000002">
    <property type="protein sequence ID" value="MBA8887666.1"/>
    <property type="molecule type" value="Genomic_DNA"/>
</dbReference>
<protein>
    <submittedName>
        <fullName evidence="6">Tetratricopeptide (TPR) repeat protein</fullName>
    </submittedName>
</protein>
<dbReference type="PANTHER" id="PTHR43289">
    <property type="entry name" value="MITOGEN-ACTIVATED PROTEIN KINASE KINASE KINASE 20-RELATED"/>
    <property type="match status" value="1"/>
</dbReference>
<dbReference type="Gene3D" id="3.30.200.20">
    <property type="entry name" value="Phosphorylase Kinase, domain 1"/>
    <property type="match status" value="1"/>
</dbReference>
<gene>
    <name evidence="6" type="ORF">FHW12_001880</name>
</gene>
<keyword evidence="2" id="KW-0547">Nucleotide-binding</keyword>
<dbReference type="InterPro" id="IPR011009">
    <property type="entry name" value="Kinase-like_dom_sf"/>
</dbReference>
<feature type="domain" description="Protein kinase" evidence="5">
    <location>
        <begin position="41"/>
        <end position="299"/>
    </location>
</feature>
<dbReference type="Proteomes" id="UP000550401">
    <property type="component" value="Unassembled WGS sequence"/>
</dbReference>
<dbReference type="InterPro" id="IPR011990">
    <property type="entry name" value="TPR-like_helical_dom_sf"/>
</dbReference>
<keyword evidence="1" id="KW-0808">Transferase</keyword>
<name>A0A839EZ90_9GAMM</name>
<dbReference type="Pfam" id="PF00069">
    <property type="entry name" value="Pkinase"/>
    <property type="match status" value="1"/>
</dbReference>
<dbReference type="PROSITE" id="PS00108">
    <property type="entry name" value="PROTEIN_KINASE_ST"/>
    <property type="match status" value="1"/>
</dbReference>
<keyword evidence="4" id="KW-0067">ATP-binding</keyword>
<keyword evidence="3" id="KW-0418">Kinase</keyword>
<dbReference type="AlphaFoldDB" id="A0A839EZ90"/>
<evidence type="ECO:0000256" key="2">
    <source>
        <dbReference type="ARBA" id="ARBA00022741"/>
    </source>
</evidence>
<evidence type="ECO:0000256" key="3">
    <source>
        <dbReference type="ARBA" id="ARBA00022777"/>
    </source>
</evidence>
<evidence type="ECO:0000259" key="5">
    <source>
        <dbReference type="PROSITE" id="PS50011"/>
    </source>
</evidence>
<dbReference type="SUPFAM" id="SSF56112">
    <property type="entry name" value="Protein kinase-like (PK-like)"/>
    <property type="match status" value="1"/>
</dbReference>
<sequence length="798" mass="85789">MAIDEDALRTGGALQGAVAASLLRARERAAELAPGEQVGLYRVVRELARGGMAIVYLAERADGEYEQQVALKWMLDAHPDAASAGQFRRERQALADLRHPNIARLLDGGRTGDGRPWFAMELIDGERIDVHCVRSALPLARRLDLFLQVCSAVAFAHARGVIHRDIKPNNVLVDLDLSAKLLDFGIAQLLGDIDESVARACTPDFASPEQLRGETPTIASDVYQLGRLLAVLSSHDEAERATLATAATEIQAEGAAAQAALLADLPVDLAAIVRMAIATDPHARYATADALAEDVRAFLERRPVRARPRRTRYVAARYLQRHPLGAALAACALALLVGGTAYFTARLRAERDLAERQAQAANAVLGFLNDDVFDAANPSHRAPDAPDMTVREALRIAEGHVERRFAAQPALAARVLTTLADLRYQFGDFDVALALLDRAAALPGVAKDGAEDLRARAERGMILTTTNRFDEAEAILGAVVAAAERTLGRNHRDTLEYTLRQVENAERRDPDLSTAPRLAALRERADAALGRPNEISGIADYLVADDARLLGTPLRAAAEARRAVDALMATKGPDDTATLKAKVTLAFVERAEGHVDDALATLRAAHHAQAARYGADTLDALFMQNELGMQLAYAGRDDEAGELFAELLGRRERVQGAHSPQLIPALVNLGAIRLRQKRAADALAQFERSVAIIDASPDTPRYMMASARRSQADALRELGRLDEAIRALDAGDEAATGLAADDMRRLALRGARARVLIAKGGVAAGRTQLDAVIAAMRAHVDEKHPALAPLIAARAALP</sequence>
<evidence type="ECO:0000313" key="6">
    <source>
        <dbReference type="EMBL" id="MBA8887666.1"/>
    </source>
</evidence>
<keyword evidence="7" id="KW-1185">Reference proteome</keyword>
<dbReference type="InterPro" id="IPR000719">
    <property type="entry name" value="Prot_kinase_dom"/>
</dbReference>
<dbReference type="Gene3D" id="1.10.510.10">
    <property type="entry name" value="Transferase(Phosphotransferase) domain 1"/>
    <property type="match status" value="1"/>
</dbReference>
<evidence type="ECO:0000256" key="4">
    <source>
        <dbReference type="ARBA" id="ARBA00022840"/>
    </source>
</evidence>
<dbReference type="Pfam" id="PF13424">
    <property type="entry name" value="TPR_12"/>
    <property type="match status" value="1"/>
</dbReference>
<dbReference type="SMART" id="SM00220">
    <property type="entry name" value="S_TKc"/>
    <property type="match status" value="1"/>
</dbReference>
<dbReference type="RefSeq" id="WP_182530714.1">
    <property type="nucleotide sequence ID" value="NZ_JACGXL010000002.1"/>
</dbReference>
<comment type="caution">
    <text evidence="6">The sequence shown here is derived from an EMBL/GenBank/DDBJ whole genome shotgun (WGS) entry which is preliminary data.</text>
</comment>
<dbReference type="Gene3D" id="1.25.40.10">
    <property type="entry name" value="Tetratricopeptide repeat domain"/>
    <property type="match status" value="2"/>
</dbReference>
<reference evidence="6 7" key="1">
    <citation type="submission" date="2020-07" db="EMBL/GenBank/DDBJ databases">
        <title>Genomic Encyclopedia of Type Strains, Phase IV (KMG-V): Genome sequencing to study the core and pangenomes of soil and plant-associated prokaryotes.</title>
        <authorList>
            <person name="Whitman W."/>
        </authorList>
    </citation>
    <scope>NUCLEOTIDE SEQUENCE [LARGE SCALE GENOMIC DNA]</scope>
    <source>
        <strain evidence="6 7">RH2WT43</strain>
    </source>
</reference>
<dbReference type="PANTHER" id="PTHR43289:SF34">
    <property type="entry name" value="SERINE_THREONINE-PROTEIN KINASE YBDM-RELATED"/>
    <property type="match status" value="1"/>
</dbReference>
<dbReference type="GO" id="GO:0005524">
    <property type="term" value="F:ATP binding"/>
    <property type="evidence" value="ECO:0007669"/>
    <property type="project" value="UniProtKB-KW"/>
</dbReference>
<dbReference type="PROSITE" id="PS50011">
    <property type="entry name" value="PROTEIN_KINASE_DOM"/>
    <property type="match status" value="1"/>
</dbReference>
<proteinExistence type="predicted"/>
<dbReference type="SUPFAM" id="SSF48452">
    <property type="entry name" value="TPR-like"/>
    <property type="match status" value="2"/>
</dbReference>
<dbReference type="InterPro" id="IPR008271">
    <property type="entry name" value="Ser/Thr_kinase_AS"/>
</dbReference>
<dbReference type="CDD" id="cd14014">
    <property type="entry name" value="STKc_PknB_like"/>
    <property type="match status" value="1"/>
</dbReference>
<accession>A0A839EZ90</accession>
<dbReference type="GO" id="GO:0004674">
    <property type="term" value="F:protein serine/threonine kinase activity"/>
    <property type="evidence" value="ECO:0007669"/>
    <property type="project" value="TreeGrafter"/>
</dbReference>
<evidence type="ECO:0000313" key="7">
    <source>
        <dbReference type="Proteomes" id="UP000550401"/>
    </source>
</evidence>
<evidence type="ECO:0000256" key="1">
    <source>
        <dbReference type="ARBA" id="ARBA00022679"/>
    </source>
</evidence>
<organism evidence="6 7">
    <name type="scientific">Dokdonella fugitiva</name>
    <dbReference type="NCBI Taxonomy" id="328517"/>
    <lineage>
        <taxon>Bacteria</taxon>
        <taxon>Pseudomonadati</taxon>
        <taxon>Pseudomonadota</taxon>
        <taxon>Gammaproteobacteria</taxon>
        <taxon>Lysobacterales</taxon>
        <taxon>Rhodanobacteraceae</taxon>
        <taxon>Dokdonella</taxon>
    </lineage>
</organism>